<evidence type="ECO:0000256" key="3">
    <source>
        <dbReference type="ARBA" id="ARBA00022448"/>
    </source>
</evidence>
<feature type="transmembrane region" description="Helical" evidence="11">
    <location>
        <begin position="390"/>
        <end position="414"/>
    </location>
</feature>
<keyword evidence="7 11" id="KW-1133">Transmembrane helix</keyword>
<comment type="function">
    <text evidence="9">May be a proton symporter involved in the uptake of osmolytes such as proline and glycine betaine.</text>
</comment>
<proteinExistence type="inferred from homology"/>
<dbReference type="AlphaFoldDB" id="A0AAU7UTX1"/>
<dbReference type="InterPro" id="IPR005828">
    <property type="entry name" value="MFS_sugar_transport-like"/>
</dbReference>
<keyword evidence="3" id="KW-0813">Transport</keyword>
<dbReference type="Gene3D" id="1.20.1250.20">
    <property type="entry name" value="MFS general substrate transporter like domains"/>
    <property type="match status" value="2"/>
</dbReference>
<gene>
    <name evidence="13" type="ORF">RBB84_19670</name>
</gene>
<dbReference type="InterPro" id="IPR036259">
    <property type="entry name" value="MFS_trans_sf"/>
</dbReference>
<feature type="transmembrane region" description="Helical" evidence="11">
    <location>
        <begin position="200"/>
        <end position="221"/>
    </location>
</feature>
<feature type="transmembrane region" description="Helical" evidence="11">
    <location>
        <begin position="163"/>
        <end position="188"/>
    </location>
</feature>
<evidence type="ECO:0000256" key="7">
    <source>
        <dbReference type="ARBA" id="ARBA00022989"/>
    </source>
</evidence>
<evidence type="ECO:0000313" key="13">
    <source>
        <dbReference type="EMBL" id="XBW03480.1"/>
    </source>
</evidence>
<dbReference type="EMBL" id="CP132970">
    <property type="protein sequence ID" value="XBW03480.1"/>
    <property type="molecule type" value="Genomic_DNA"/>
</dbReference>
<evidence type="ECO:0000256" key="4">
    <source>
        <dbReference type="ARBA" id="ARBA00022475"/>
    </source>
</evidence>
<dbReference type="PROSITE" id="PS00217">
    <property type="entry name" value="SUGAR_TRANSPORT_2"/>
    <property type="match status" value="2"/>
</dbReference>
<dbReference type="FunFam" id="1.20.1250.20:FF:000001">
    <property type="entry name" value="Dicarboxylate MFS transporter"/>
    <property type="match status" value="1"/>
</dbReference>
<evidence type="ECO:0000256" key="1">
    <source>
        <dbReference type="ARBA" id="ARBA00004651"/>
    </source>
</evidence>
<reference evidence="13" key="1">
    <citation type="submission" date="2023-08" db="EMBL/GenBank/DDBJ databases">
        <title>The novel hydrolase IpcH responsible for the initial isoprocarb degradation step in Rhodococcus sp. D-6.</title>
        <authorList>
            <person name="Zhu Q."/>
        </authorList>
    </citation>
    <scope>NUCLEOTIDE SEQUENCE</scope>
    <source>
        <strain evidence="13">D-6</strain>
    </source>
</reference>
<dbReference type="Pfam" id="PF00083">
    <property type="entry name" value="Sugar_tr"/>
    <property type="match status" value="1"/>
</dbReference>
<feature type="transmembrane region" description="Helical" evidence="11">
    <location>
        <begin position="295"/>
        <end position="317"/>
    </location>
</feature>
<protein>
    <recommendedName>
        <fullName evidence="10">Putative proline/betaine transporter</fullName>
    </recommendedName>
</protein>
<feature type="transmembrane region" description="Helical" evidence="11">
    <location>
        <begin position="350"/>
        <end position="369"/>
    </location>
</feature>
<evidence type="ECO:0000256" key="5">
    <source>
        <dbReference type="ARBA" id="ARBA00022692"/>
    </source>
</evidence>
<dbReference type="KEGG" id="rhox:RBB84_19670"/>
<evidence type="ECO:0000259" key="12">
    <source>
        <dbReference type="PROSITE" id="PS50850"/>
    </source>
</evidence>
<keyword evidence="8 11" id="KW-0472">Membrane</keyword>
<feature type="transmembrane region" description="Helical" evidence="11">
    <location>
        <begin position="420"/>
        <end position="438"/>
    </location>
</feature>
<name>A0AAU7UTX1_9NOCA</name>
<dbReference type="GO" id="GO:0015293">
    <property type="term" value="F:symporter activity"/>
    <property type="evidence" value="ECO:0007669"/>
    <property type="project" value="UniProtKB-KW"/>
</dbReference>
<feature type="transmembrane region" description="Helical" evidence="11">
    <location>
        <begin position="98"/>
        <end position="116"/>
    </location>
</feature>
<accession>A0AAU7UTX1</accession>
<keyword evidence="6" id="KW-0769">Symport</keyword>
<organism evidence="13">
    <name type="scientific">Rhodococcus sp. D-6</name>
    <dbReference type="NCBI Taxonomy" id="1387842"/>
    <lineage>
        <taxon>Bacteria</taxon>
        <taxon>Bacillati</taxon>
        <taxon>Actinomycetota</taxon>
        <taxon>Actinomycetes</taxon>
        <taxon>Mycobacteriales</taxon>
        <taxon>Nocardiaceae</taxon>
        <taxon>Rhodococcus</taxon>
    </lineage>
</organism>
<keyword evidence="5 11" id="KW-0812">Transmembrane</keyword>
<evidence type="ECO:0000256" key="11">
    <source>
        <dbReference type="SAM" id="Phobius"/>
    </source>
</evidence>
<dbReference type="PANTHER" id="PTHR43045:SF1">
    <property type="entry name" value="SHIKIMATE TRANSPORTER"/>
    <property type="match status" value="1"/>
</dbReference>
<feature type="transmembrane region" description="Helical" evidence="11">
    <location>
        <begin position="25"/>
        <end position="50"/>
    </location>
</feature>
<feature type="transmembrane region" description="Helical" evidence="11">
    <location>
        <begin position="122"/>
        <end position="142"/>
    </location>
</feature>
<dbReference type="InterPro" id="IPR020846">
    <property type="entry name" value="MFS_dom"/>
</dbReference>
<evidence type="ECO:0000256" key="8">
    <source>
        <dbReference type="ARBA" id="ARBA00023136"/>
    </source>
</evidence>
<keyword evidence="4" id="KW-1003">Cell membrane</keyword>
<evidence type="ECO:0000256" key="10">
    <source>
        <dbReference type="ARBA" id="ARBA00039918"/>
    </source>
</evidence>
<dbReference type="PANTHER" id="PTHR43045">
    <property type="entry name" value="SHIKIMATE TRANSPORTER"/>
    <property type="match status" value="1"/>
</dbReference>
<comment type="similarity">
    <text evidence="2">Belongs to the major facilitator superfamily. Metabolite:H+ Symporter (MHS) family (TC 2.A.1.6) family.</text>
</comment>
<dbReference type="CDD" id="cd17369">
    <property type="entry name" value="MFS_ShiA_like"/>
    <property type="match status" value="1"/>
</dbReference>
<feature type="transmembrane region" description="Helical" evidence="11">
    <location>
        <begin position="264"/>
        <end position="283"/>
    </location>
</feature>
<feature type="transmembrane region" description="Helical" evidence="11">
    <location>
        <begin position="326"/>
        <end position="344"/>
    </location>
</feature>
<dbReference type="PROSITE" id="PS50850">
    <property type="entry name" value="MFS"/>
    <property type="match status" value="1"/>
</dbReference>
<dbReference type="InterPro" id="IPR005829">
    <property type="entry name" value="Sugar_transporter_CS"/>
</dbReference>
<dbReference type="SUPFAM" id="SSF103473">
    <property type="entry name" value="MFS general substrate transporter"/>
    <property type="match status" value="1"/>
</dbReference>
<evidence type="ECO:0000256" key="2">
    <source>
        <dbReference type="ARBA" id="ARBA00008240"/>
    </source>
</evidence>
<evidence type="ECO:0000256" key="9">
    <source>
        <dbReference type="ARBA" id="ARBA00037295"/>
    </source>
</evidence>
<evidence type="ECO:0000256" key="6">
    <source>
        <dbReference type="ARBA" id="ARBA00022847"/>
    </source>
</evidence>
<feature type="transmembrane region" description="Helical" evidence="11">
    <location>
        <begin position="62"/>
        <end position="86"/>
    </location>
</feature>
<sequence>MATSSCPPSTPTRAEMTEPRSMRRLLASALSASTLEWYDFFIYGTAAALVFNKVFFPDVSPIIGTIAAFATFGVGFLFRPLGGIIFGHYGDRLGRKTMLVIAMLVMGVATFLIGLIPSYAQIGIAAPVILLLLRAIQGIAVGGQYGGAMLLVTESAPPNRRGFFGSFAQVGPSLAVILSNIVFLVVVASMSTEALQSWGWRIPFLLSAIVVALGLYIQLTIEDSDEFKKMQSEAASRSTTADVTRPRSPIVTALREHPRQVLQAGGMILVIQVYYYIVTVFLVSFATEEGVSKSAALWVVLVSSAVTVVSIPLFALLSDHVGRKRVLMVAAVATTVSAFPFVLLLGTGNIWLMMVAGLLPGVTLGALYGPMAAFYYEMFPAEVRYSGASLGYQLGAVLGGGFAPLIATSLFAWTGTVLSVGAYVTVAGVLSIWAIAAAHETYRPVTPSGRTEKATVDVSSI</sequence>
<dbReference type="GO" id="GO:0005886">
    <property type="term" value="C:plasma membrane"/>
    <property type="evidence" value="ECO:0007669"/>
    <property type="project" value="UniProtKB-SubCell"/>
</dbReference>
<dbReference type="RefSeq" id="WP_350246594.1">
    <property type="nucleotide sequence ID" value="NZ_CP132970.1"/>
</dbReference>
<feature type="domain" description="Major facilitator superfamily (MFS) profile" evidence="12">
    <location>
        <begin position="25"/>
        <end position="439"/>
    </location>
</feature>
<comment type="subcellular location">
    <subcellularLocation>
        <location evidence="1">Cell membrane</location>
        <topology evidence="1">Multi-pass membrane protein</topology>
    </subcellularLocation>
</comment>